<protein>
    <submittedName>
        <fullName evidence="1">Uncharacterized protein</fullName>
    </submittedName>
</protein>
<proteinExistence type="predicted"/>
<name>A0ACC3B945_9EURO</name>
<evidence type="ECO:0000313" key="2">
    <source>
        <dbReference type="Proteomes" id="UP001177260"/>
    </source>
</evidence>
<accession>A0ACC3B945</accession>
<organism evidence="1 2">
    <name type="scientific">Aspergillus melleus</name>
    <dbReference type="NCBI Taxonomy" id="138277"/>
    <lineage>
        <taxon>Eukaryota</taxon>
        <taxon>Fungi</taxon>
        <taxon>Dikarya</taxon>
        <taxon>Ascomycota</taxon>
        <taxon>Pezizomycotina</taxon>
        <taxon>Eurotiomycetes</taxon>
        <taxon>Eurotiomycetidae</taxon>
        <taxon>Eurotiales</taxon>
        <taxon>Aspergillaceae</taxon>
        <taxon>Aspergillus</taxon>
        <taxon>Aspergillus subgen. Circumdati</taxon>
    </lineage>
</organism>
<keyword evidence="2" id="KW-1185">Reference proteome</keyword>
<dbReference type="EMBL" id="JAOPJF010000014">
    <property type="protein sequence ID" value="KAK1146969.1"/>
    <property type="molecule type" value="Genomic_DNA"/>
</dbReference>
<gene>
    <name evidence="1" type="ORF">N8T08_002297</name>
</gene>
<dbReference type="Proteomes" id="UP001177260">
    <property type="component" value="Unassembled WGS sequence"/>
</dbReference>
<evidence type="ECO:0000313" key="1">
    <source>
        <dbReference type="EMBL" id="KAK1146969.1"/>
    </source>
</evidence>
<reference evidence="1 2" key="1">
    <citation type="journal article" date="2023" name="ACS Omega">
        <title>Identification of the Neoaspergillic Acid Biosynthesis Gene Cluster by Establishing an In Vitro CRISPR-Ribonucleoprotein Genetic System in Aspergillus melleus.</title>
        <authorList>
            <person name="Yuan B."/>
            <person name="Grau M.F."/>
            <person name="Murata R.M."/>
            <person name="Torok T."/>
            <person name="Venkateswaran K."/>
            <person name="Stajich J.E."/>
            <person name="Wang C.C.C."/>
        </authorList>
    </citation>
    <scope>NUCLEOTIDE SEQUENCE [LARGE SCALE GENOMIC DNA]</scope>
    <source>
        <strain evidence="1 2">IMV 1140</strain>
    </source>
</reference>
<sequence>MDKRKNWGDINVHLPGLTLLLPVISASIKHHIPRLYHSTDRPVESNDYPHPLRTEVDSQEVEIRPLSSASFESDLKTVFSDAQRPTSSSSTTTSQESDLFPGRMMNNNEVFIPNEVSDRGVVDPTKSKYEAASGLRWGRVVPALGFLQNACYEAKQPTCDDRLVRSMYISALGYLLDAIPKDLTPEESDRIRRNLPVKIKASIPTTVDLAPCATCSPNQQANVNIPRRSYLHRLLASAILQFFIILHFLMPYIKIMVRKIYQYERSHHITERTIAATASAADSLTKSGLNVGFDILSMREGQMGIAASNLLAWWIEGIAGGICEGVGEGMTVLGIVRPNQELERASGQF</sequence>
<comment type="caution">
    <text evidence="1">The sequence shown here is derived from an EMBL/GenBank/DDBJ whole genome shotgun (WGS) entry which is preliminary data.</text>
</comment>